<feature type="chain" id="PRO_5010409524" evidence="6">
    <location>
        <begin position="22"/>
        <end position="250"/>
    </location>
</feature>
<evidence type="ECO:0000256" key="1">
    <source>
        <dbReference type="ARBA" id="ARBA00004442"/>
    </source>
</evidence>
<evidence type="ECO:0000256" key="2">
    <source>
        <dbReference type="ARBA" id="ARBA00005722"/>
    </source>
</evidence>
<dbReference type="Proteomes" id="UP000029858">
    <property type="component" value="Unassembled WGS sequence"/>
</dbReference>
<keyword evidence="5" id="KW-0998">Cell outer membrane</keyword>
<dbReference type="InterPro" id="IPR010583">
    <property type="entry name" value="MipA"/>
</dbReference>
<reference evidence="8" key="4">
    <citation type="submission" date="2016-10" db="EMBL/GenBank/DDBJ databases">
        <authorList>
            <person name="de Groot N.N."/>
        </authorList>
    </citation>
    <scope>NUCLEOTIDE SEQUENCE [LARGE SCALE GENOMIC DNA]</scope>
    <source>
        <strain evidence="8">DSM 29303</strain>
    </source>
</reference>
<accession>A0A099GLH3</accession>
<evidence type="ECO:0000256" key="4">
    <source>
        <dbReference type="ARBA" id="ARBA00023136"/>
    </source>
</evidence>
<evidence type="ECO:0000313" key="7">
    <source>
        <dbReference type="EMBL" id="KGJ23679.1"/>
    </source>
</evidence>
<reference evidence="7 9" key="1">
    <citation type="submission" date="2014-09" db="EMBL/GenBank/DDBJ databases">
        <authorList>
            <person name="McGinnis J.M."/>
            <person name="Wolfgang W.J."/>
        </authorList>
    </citation>
    <scope>NUCLEOTIDE SEQUENCE [LARGE SCALE GENOMIC DNA]</scope>
    <source>
        <strain evidence="7 9">5503</strain>
    </source>
</reference>
<name>A0A099G7T2_9RHOB</name>
<keyword evidence="3 6" id="KW-0732">Signal</keyword>
<dbReference type="Pfam" id="PF06629">
    <property type="entry name" value="MipA"/>
    <property type="match status" value="1"/>
</dbReference>
<feature type="signal peptide" evidence="6">
    <location>
        <begin position="1"/>
        <end position="21"/>
    </location>
</feature>
<protein>
    <submittedName>
        <fullName evidence="8">Outer membrane protein</fullName>
    </submittedName>
</protein>
<dbReference type="RefSeq" id="WP_036706487.1">
    <property type="nucleotide sequence ID" value="NZ_FNNA01000001.1"/>
</dbReference>
<keyword evidence="10" id="KW-1185">Reference proteome</keyword>
<proteinExistence type="inferred from homology"/>
<keyword evidence="4" id="KW-0472">Membrane</keyword>
<sequence length="250" mass="26502">MPNHLAALAALAVLAASPALAQEGWGVAADIGLGAEVEPDWLGAKDMSTGPWVIFRNFDVTAPGETAGDEGTADGFRVGPTLNWRGGRKADDSDALAGLDDIDGTVEAGLRFRYTQGPASAYVVVRKGFGGHEGIAGAVGAKLRMTPRERLTLWPGIEAKFGNDQFARTWFGVTADEAQRSGYAEYSPQGGIYAAGVKLEARYTLTDSLALVGEAEYARLVGDAADAPFIEEKSQPSLRLGVVHRFDLRF</sequence>
<dbReference type="Proteomes" id="UP000182944">
    <property type="component" value="Unassembled WGS sequence"/>
</dbReference>
<comment type="subcellular location">
    <subcellularLocation>
        <location evidence="1">Cell outer membrane</location>
    </subcellularLocation>
</comment>
<evidence type="ECO:0000256" key="6">
    <source>
        <dbReference type="SAM" id="SignalP"/>
    </source>
</evidence>
<dbReference type="GO" id="GO:0009279">
    <property type="term" value="C:cell outer membrane"/>
    <property type="evidence" value="ECO:0007669"/>
    <property type="project" value="UniProtKB-SubCell"/>
</dbReference>
<gene>
    <name evidence="7" type="ORF">IX56_00885</name>
    <name evidence="8" type="ORF">SAMN05444276_101521</name>
</gene>
<evidence type="ECO:0000256" key="3">
    <source>
        <dbReference type="ARBA" id="ARBA00022729"/>
    </source>
</evidence>
<comment type="similarity">
    <text evidence="2">Belongs to the MipA/OmpV family.</text>
</comment>
<dbReference type="EMBL" id="JRKQ01000002">
    <property type="protein sequence ID" value="KGJ23679.1"/>
    <property type="molecule type" value="Genomic_DNA"/>
</dbReference>
<dbReference type="PANTHER" id="PTHR38776">
    <property type="entry name" value="MLTA-INTERACTING PROTEIN-RELATED"/>
    <property type="match status" value="1"/>
</dbReference>
<reference evidence="7 9" key="2">
    <citation type="submission" date="2014-10" db="EMBL/GenBank/DDBJ databases">
        <title>Paracoccus sanguinis sp. nov., isolated from clinical specimens of New York State patients.</title>
        <authorList>
            <person name="Mingle L.A."/>
            <person name="Cole J.A."/>
            <person name="Lapierre P."/>
            <person name="Musser K.A."/>
        </authorList>
    </citation>
    <scope>NUCLEOTIDE SEQUENCE [LARGE SCALE GENOMIC DNA]</scope>
    <source>
        <strain evidence="7 9">5503</strain>
    </source>
</reference>
<dbReference type="STRING" id="1545044.SAMN05444276_101521"/>
<dbReference type="PANTHER" id="PTHR38776:SF1">
    <property type="entry name" value="MLTA-INTERACTING PROTEIN-RELATED"/>
    <property type="match status" value="1"/>
</dbReference>
<evidence type="ECO:0000313" key="8">
    <source>
        <dbReference type="EMBL" id="SDW25805.1"/>
    </source>
</evidence>
<evidence type="ECO:0000256" key="5">
    <source>
        <dbReference type="ARBA" id="ARBA00023237"/>
    </source>
</evidence>
<dbReference type="EMBL" id="FNNA01000001">
    <property type="protein sequence ID" value="SDW25805.1"/>
    <property type="molecule type" value="Genomic_DNA"/>
</dbReference>
<evidence type="ECO:0000313" key="9">
    <source>
        <dbReference type="Proteomes" id="UP000029858"/>
    </source>
</evidence>
<organism evidence="7 9">
    <name type="scientific">Paracoccus sanguinis</name>
    <dbReference type="NCBI Taxonomy" id="1545044"/>
    <lineage>
        <taxon>Bacteria</taxon>
        <taxon>Pseudomonadati</taxon>
        <taxon>Pseudomonadota</taxon>
        <taxon>Alphaproteobacteria</taxon>
        <taxon>Rhodobacterales</taxon>
        <taxon>Paracoccaceae</taxon>
        <taxon>Paracoccus</taxon>
    </lineage>
</organism>
<evidence type="ECO:0000313" key="10">
    <source>
        <dbReference type="Proteomes" id="UP000182944"/>
    </source>
</evidence>
<reference evidence="10" key="3">
    <citation type="submission" date="2016-10" db="EMBL/GenBank/DDBJ databases">
        <authorList>
            <person name="Varghese N."/>
            <person name="Submissions S."/>
        </authorList>
    </citation>
    <scope>NUCLEOTIDE SEQUENCE [LARGE SCALE GENOMIC DNA]</scope>
    <source>
        <strain evidence="10">DSM 29303</strain>
    </source>
</reference>
<dbReference type="AlphaFoldDB" id="A0A099G7T2"/>
<accession>A0A099G7T2</accession>